<reference evidence="1" key="1">
    <citation type="journal article" date="2015" name="Nature">
        <title>Complex archaea that bridge the gap between prokaryotes and eukaryotes.</title>
        <authorList>
            <person name="Spang A."/>
            <person name="Saw J.H."/>
            <person name="Jorgensen S.L."/>
            <person name="Zaremba-Niedzwiedzka K."/>
            <person name="Martijn J."/>
            <person name="Lind A.E."/>
            <person name="van Eijk R."/>
            <person name="Schleper C."/>
            <person name="Guy L."/>
            <person name="Ettema T.J."/>
        </authorList>
    </citation>
    <scope>NUCLEOTIDE SEQUENCE</scope>
</reference>
<sequence>MGRASQMIQFINEPVIPTELETRHHYTHINRSEAKMLRRKALRDKGSLEISTEQTV</sequence>
<evidence type="ECO:0000313" key="1">
    <source>
        <dbReference type="EMBL" id="KKL52869.1"/>
    </source>
</evidence>
<dbReference type="AlphaFoldDB" id="A0A0F9CUM2"/>
<comment type="caution">
    <text evidence="1">The sequence shown here is derived from an EMBL/GenBank/DDBJ whole genome shotgun (WGS) entry which is preliminary data.</text>
</comment>
<protein>
    <submittedName>
        <fullName evidence="1">Uncharacterized protein</fullName>
    </submittedName>
</protein>
<gene>
    <name evidence="1" type="ORF">LCGC14_2281160</name>
</gene>
<proteinExistence type="predicted"/>
<accession>A0A0F9CUM2</accession>
<dbReference type="EMBL" id="LAZR01031739">
    <property type="protein sequence ID" value="KKL52869.1"/>
    <property type="molecule type" value="Genomic_DNA"/>
</dbReference>
<organism evidence="1">
    <name type="scientific">marine sediment metagenome</name>
    <dbReference type="NCBI Taxonomy" id="412755"/>
    <lineage>
        <taxon>unclassified sequences</taxon>
        <taxon>metagenomes</taxon>
        <taxon>ecological metagenomes</taxon>
    </lineage>
</organism>
<name>A0A0F9CUM2_9ZZZZ</name>